<dbReference type="Pfam" id="PF03538">
    <property type="entry name" value="VRP1"/>
    <property type="match status" value="1"/>
</dbReference>
<evidence type="ECO:0000313" key="7">
    <source>
        <dbReference type="Proteomes" id="UP000216020"/>
    </source>
</evidence>
<organism evidence="6 7">
    <name type="scientific">Bordetella genomosp. 10</name>
    <dbReference type="NCBI Taxonomy" id="1416804"/>
    <lineage>
        <taxon>Bacteria</taxon>
        <taxon>Pseudomonadati</taxon>
        <taxon>Pseudomonadota</taxon>
        <taxon>Betaproteobacteria</taxon>
        <taxon>Burkholderiales</taxon>
        <taxon>Alcaligenaceae</taxon>
        <taxon>Bordetella</taxon>
    </lineage>
</organism>
<evidence type="ECO:0000259" key="5">
    <source>
        <dbReference type="Pfam" id="PF20220"/>
    </source>
</evidence>
<sequence>MNASPSAIEILERHSRQPAGTLAALGIASLAGIVRMRKTTFVAKYHEGLGGKANASLLYRYALSLLRHARSRQATPIVSGQPYIGVAPDDISDPNEFPPTWVNQFGVGGPYAAQGSLGAQDSPVAYAAMLYDLATELETEFGDRFEPDDPGHDYRHKMIPLSQRRADIARIALTSVTESQVIPKLDLVNRVLQQGVDDYLASVFGASPPDSATREEFTARIAYPADKLPYHAAYDQARQACDARHLSLFQLIYATDAGFPCVDKIWPGAATDADIQAAGLSPALIAVLESQPGTSSGASGDGDSEGDDADDPQADYRSRYYGNPNINGLNDVATLGASLGAPADRIKEMLCVDGAGNNTAVTLTASYAWTPPRTEQNAYENNRLHGARYLCADGPLCLLGLATPAAETMRLANTPADTPSLNTAVAPSFFVKIHKLMRLHDATGLPFDQLDALIVAAASASLDTPPAAAPDFGANTYRLLGLYERWKASHGATLEDICSFAYRLALGAVGNATPQFDRIFNSVPGMTPLRIDDGQTFDPADSGDAIVVALCAALKIDHATFRAIAAGLPQVSGKIALSLDNYTALFNLVRIPSYLGISPQAFEALMLRVPDRPNARMLERLRANGPRLKAAEGAADGTDQGPDLIDCLNYLEYVLALLKQRGISLAAYLATTALYYDGKDELPAPAVATQKEVELVNGAISQSLPARVNVTELLQSLPLQRQDYAAPPVTIDWQQAIAATGIVDGHGLIAMEYDADRTAAFRLALDGYQWVAGQKTVDNATPEAIANMDAASLPLREAFDAAYRNQWQVTDSVLQQALGLDSAELMHEIIRTWADGVVNDGAASDFAGRPGASYVFLSACDALNDGLPIADAGQIDGSAGLLKQLGLFSRMALVAITHGLGAPAVRATAYRQPLDDDTVQNWFGFVPRTMMGSLYMLTPGAFLVFCAYGTWRELADSEDDVLQYLADVHLRGDDMTADQAALRLSGQIGAAIEDVKAAAPWAGGDTSATKILTVAQMLKALGLLSTAARAGLTAAQLLRTGALAYKADGGIALNVAADPAYLAWRGAAANLLAGVGVKSDSRLCPLAPDDAGMETVRGALARNRRNGLCGAWQVFIARQIYRNADLALTQQEVSEYLLTDTQVTQDVDTSVLADAIASLQLYINNIFNATEPGYEGVQWAQLDYATVLDDWQQIDAQYSTWAANVELGEYPENYLAPPLRPDQTQSFQAFCTNLQQGPIDEPRALDALQKYLSAFERIANLTVVSGYMDEINGGRTDAYAFLTGRVHLIGRTATEPGAYFLRRVDLMRTDDKGYPLTDAWTDWQEITVLGDAGRIVSIPRVATHNSRPSVCWFEREIIEDSEQNRYFEENNTYAGTHENPQNAVINPLVRLTGYVSFLMLDGTWSMPQEVASAQGTTYGRNSLFYYYKESDGVDPVESDYWTMAFEHRPTPGLPPVLYAVLYADAAQAKSPDDPENGWQYALVGTLDAFDEANTTNGATVPADYWETFAGTTGLTDDEKKQVQNPALTGQSRVQAGAEGNAELPNGNTQVIVDDFPVLASGFDGAAPQALARLTAETPQIGDAVNVLRCKDKTGRFTYQPGLNLHGDSSNPVNPRFYQRGCTFSQPNLIEKGSWTVDFSDSDYHRWTGTLYIKLASNCGFTFKEPDLSAIGASNVKRYLPQLYFKDYRQYQWYTRKIWTYAGLELEVDLVFYDDNDVTDARNNTPAGALSYDHWGDYLIRFSDNNCVNPSSGDINAHLNPDTLNVTVQTPGYDKSGPRPKSGKQTHWAIDADNSAPMNFNTLYTPAISLGNYRDKSNWKDGNGVSLALFNPGTNKQTVQEITPSTTFDMTFSYTRQGADMYVGILETDENGGNMKTVWRGDFFREAGFFALQDKSYPFLDSHLDPDFGTAQMLNMLGNHRDTNSKDTFPLIRLNTTFARMLVGKASQGLQSLYAWSTQSAYEPKLSATDAMQPQLDYEGANSIYFWEIFFHCPAMIAYLLSAQGDHAGALAWLQRIFDPRARNQIATLVIPDADGTLRQAEVAPYWKSEAVTPTRPGSTQRASEQPWRAIAPFALAYADTTHYRKWTYMQYIRALTAVGDDYYRRLTRDGVNQAYQCYARALSLLGPRLFHSISAFPPGLALADVTIDFKEAVREEIAELVPCLPIPVPALLTQAAPAVKWADTFDPTTNPQLEGLWDTLDARLYNIRHNLDINGTPMRLPLYAAPGDPGELQSRAVGAATAGAVVAADTMPIPPYRYQAIAGLADKAVGALSSLGNTLLGLRSSQDGRRQEQLQMSQLLQLWSFTDKAAQQGIDIARATLKSLNASLQANKEQQEYYVRQIRGGDSPLEIAALSLLTAATTAKLGAQGLLLGIGGLRSAPNIFGLAVGGQDYGALPSALAGILMATSDMASTASQGLFQQAGFRRRREEWQNTLDSLKATEKVTRAQIEAQEIQLQAATTSRELAQAQHRHNLEMYDFLRHRFTNDALYGWMASRIAPLQYQAYDAALSLCLLAQSCWRNEVADWTTTFFHDGSWNSRYQGLLSGEPLALALLQMQSLWYGSRHARRLEIVKTVSVKALMTEAKFNAARTGAGARQFAFSLTQRNFDEDYPGHYLRQIVSVAITLPAAIGPLQNVRAIVQQTGSAIVLDMSDPAAALDAVDKKTVAAPSIRFDSNARQSTALSTGLHDGGVLGGDDGRYLPFEATGAVSDWTVTFPYSGSNKTGADRPQADVEQDAVLASLDDIILTLTYTAQDSGKGSDVSAYWNNHDMSVVSQ</sequence>
<dbReference type="EMBL" id="NEVM01000005">
    <property type="protein sequence ID" value="OZI30397.1"/>
    <property type="molecule type" value="Genomic_DNA"/>
</dbReference>
<dbReference type="RefSeq" id="WP_094854824.1">
    <property type="nucleotide sequence ID" value="NZ_NEVM01000005.1"/>
</dbReference>
<dbReference type="Pfam" id="PF18413">
    <property type="entry name" value="Neuraminidase"/>
    <property type="match status" value="1"/>
</dbReference>
<dbReference type="InterPro" id="IPR040840">
    <property type="entry name" value="TcA_TcB_BD"/>
</dbReference>
<evidence type="ECO:0000256" key="2">
    <source>
        <dbReference type="SAM" id="MobiDB-lite"/>
    </source>
</evidence>
<feature type="compositionally biased region" description="Acidic residues" evidence="2">
    <location>
        <begin position="302"/>
        <end position="313"/>
    </location>
</feature>
<keyword evidence="1" id="KW-0843">Virulence</keyword>
<dbReference type="InterPro" id="IPR046839">
    <property type="entry name" value="ABC_toxin_N"/>
</dbReference>
<protein>
    <recommendedName>
        <fullName evidence="8">Toxin</fullName>
    </recommendedName>
</protein>
<dbReference type="InterPro" id="IPR041079">
    <property type="entry name" value="Neuraminidase-like"/>
</dbReference>
<dbReference type="OrthoDB" id="9781691at2"/>
<dbReference type="Proteomes" id="UP000216020">
    <property type="component" value="Unassembled WGS sequence"/>
</dbReference>
<comment type="caution">
    <text evidence="6">The sequence shown here is derived from an EMBL/GenBank/DDBJ whole genome shotgun (WGS) entry which is preliminary data.</text>
</comment>
<keyword evidence="7" id="KW-1185">Reference proteome</keyword>
<reference evidence="7" key="1">
    <citation type="submission" date="2017-05" db="EMBL/GenBank/DDBJ databases">
        <title>Complete and WGS of Bordetella genogroups.</title>
        <authorList>
            <person name="Spilker T."/>
            <person name="Lipuma J."/>
        </authorList>
    </citation>
    <scope>NUCLEOTIDE SEQUENCE [LARGE SCALE GENOMIC DNA]</scope>
    <source>
        <strain evidence="7">AU16122</strain>
    </source>
</reference>
<dbReference type="InterPro" id="IPR018003">
    <property type="entry name" value="Insecticidal_toxin/plasmid_vir"/>
</dbReference>
<name>A0A261S061_9BORD</name>
<accession>A0A261S061</accession>
<feature type="domain" description="Tc toxin complex TcA C-terminal TcB-binding" evidence="3">
    <location>
        <begin position="2448"/>
        <end position="2753"/>
    </location>
</feature>
<evidence type="ECO:0008006" key="8">
    <source>
        <dbReference type="Google" id="ProtNLM"/>
    </source>
</evidence>
<feature type="domain" description="ABC toxin N-terminal" evidence="5">
    <location>
        <begin position="1100"/>
        <end position="1230"/>
    </location>
</feature>
<dbReference type="Pfam" id="PF18276">
    <property type="entry name" value="TcA_TcB_BD"/>
    <property type="match status" value="1"/>
</dbReference>
<proteinExistence type="predicted"/>
<evidence type="ECO:0000259" key="3">
    <source>
        <dbReference type="Pfam" id="PF18276"/>
    </source>
</evidence>
<evidence type="ECO:0000259" key="4">
    <source>
        <dbReference type="Pfam" id="PF18413"/>
    </source>
</evidence>
<feature type="domain" description="Neuraminidase-like" evidence="4">
    <location>
        <begin position="1261"/>
        <end position="1411"/>
    </location>
</feature>
<dbReference type="Pfam" id="PF20220">
    <property type="entry name" value="ABC_toxin_N"/>
    <property type="match status" value="1"/>
</dbReference>
<feature type="region of interest" description="Disordered" evidence="2">
    <location>
        <begin position="291"/>
        <end position="322"/>
    </location>
</feature>
<evidence type="ECO:0000256" key="1">
    <source>
        <dbReference type="ARBA" id="ARBA00023026"/>
    </source>
</evidence>
<gene>
    <name evidence="6" type="ORF">CAL29_20405</name>
</gene>
<evidence type="ECO:0000313" key="6">
    <source>
        <dbReference type="EMBL" id="OZI30397.1"/>
    </source>
</evidence>